<protein>
    <submittedName>
        <fullName evidence="2">Uncharacterized protein</fullName>
    </submittedName>
</protein>
<name>A0A382D0D7_9ZZZZ</name>
<dbReference type="AlphaFoldDB" id="A0A382D0D7"/>
<proteinExistence type="predicted"/>
<feature type="non-terminal residue" evidence="2">
    <location>
        <position position="35"/>
    </location>
</feature>
<reference evidence="2" key="1">
    <citation type="submission" date="2018-05" db="EMBL/GenBank/DDBJ databases">
        <authorList>
            <person name="Lanie J.A."/>
            <person name="Ng W.-L."/>
            <person name="Kazmierczak K.M."/>
            <person name="Andrzejewski T.M."/>
            <person name="Davidsen T.M."/>
            <person name="Wayne K.J."/>
            <person name="Tettelin H."/>
            <person name="Glass J.I."/>
            <person name="Rusch D."/>
            <person name="Podicherti R."/>
            <person name="Tsui H.-C.T."/>
            <person name="Winkler M.E."/>
        </authorList>
    </citation>
    <scope>NUCLEOTIDE SEQUENCE</scope>
</reference>
<evidence type="ECO:0000256" key="1">
    <source>
        <dbReference type="SAM" id="Phobius"/>
    </source>
</evidence>
<evidence type="ECO:0000313" key="2">
    <source>
        <dbReference type="EMBL" id="SVB31191.1"/>
    </source>
</evidence>
<organism evidence="2">
    <name type="scientific">marine metagenome</name>
    <dbReference type="NCBI Taxonomy" id="408172"/>
    <lineage>
        <taxon>unclassified sequences</taxon>
        <taxon>metagenomes</taxon>
        <taxon>ecological metagenomes</taxon>
    </lineage>
</organism>
<dbReference type="EMBL" id="UINC01036749">
    <property type="protein sequence ID" value="SVB31191.1"/>
    <property type="molecule type" value="Genomic_DNA"/>
</dbReference>
<sequence>MENLRLPLWAGFFIVAWLLISQWSADYAIKTEQPA</sequence>
<feature type="transmembrane region" description="Helical" evidence="1">
    <location>
        <begin position="6"/>
        <end position="25"/>
    </location>
</feature>
<gene>
    <name evidence="2" type="ORF">METZ01_LOCUS184045</name>
</gene>
<keyword evidence="1" id="KW-0472">Membrane</keyword>
<accession>A0A382D0D7</accession>
<keyword evidence="1" id="KW-0812">Transmembrane</keyword>
<keyword evidence="1" id="KW-1133">Transmembrane helix</keyword>